<sequence length="220" mass="24554">MSESTLSPAGLRAKLQQLLLQLPPVQRADERLHQVEHDVLQSLKERLEALDTPGELAGPPESLGQLLDVSLDQSQAQAQTMLVRQILAGVSADEARILAALSDGSAFPMLSLYSGGRFSRGQVLYRYSNIGRAAGVQCTDMTAYYLHRLFQQGWVLATGFEEAKRTDYELLEGDSSFRKAMVQLKQHWPKIKPQRETLRFSPLGNQLWEQLMAVADGEEE</sequence>
<dbReference type="Pfam" id="PF14337">
    <property type="entry name" value="Abi_alpha"/>
    <property type="match status" value="1"/>
</dbReference>
<name>A0A095TP24_9GAMM</name>
<dbReference type="RefSeq" id="WP_035233657.1">
    <property type="nucleotide sequence ID" value="NZ_ARXV01000011.1"/>
</dbReference>
<keyword evidence="2" id="KW-1185">Reference proteome</keyword>
<dbReference type="InterPro" id="IPR025506">
    <property type="entry name" value="Abi_alpha"/>
</dbReference>
<dbReference type="eggNOG" id="ENOG50334XE">
    <property type="taxonomic scope" value="Bacteria"/>
</dbReference>
<gene>
    <name evidence="1" type="ORF">Y5S_02663</name>
</gene>
<reference evidence="1 2" key="1">
    <citation type="submission" date="2012-09" db="EMBL/GenBank/DDBJ databases">
        <title>Genome Sequence of alkane-degrading Bacterium Alcanivorax sp. 19-m-6.</title>
        <authorList>
            <person name="Lai Q."/>
            <person name="Shao Z."/>
        </authorList>
    </citation>
    <scope>NUCLEOTIDE SEQUENCE [LARGE SCALE GENOMIC DNA]</scope>
    <source>
        <strain evidence="1 2">19-m-6</strain>
    </source>
</reference>
<dbReference type="EMBL" id="ARXV01000011">
    <property type="protein sequence ID" value="KGD64123.1"/>
    <property type="molecule type" value="Genomic_DNA"/>
</dbReference>
<dbReference type="AlphaFoldDB" id="A0A095TP24"/>
<protein>
    <recommendedName>
        <fullName evidence="3">DUF4393 domain-containing protein</fullName>
    </recommendedName>
</protein>
<dbReference type="PATRIC" id="fig|1177154.3.peg.2697"/>
<accession>A0A095TP24</accession>
<evidence type="ECO:0008006" key="3">
    <source>
        <dbReference type="Google" id="ProtNLM"/>
    </source>
</evidence>
<dbReference type="Gene3D" id="3.30.110.190">
    <property type="match status" value="1"/>
</dbReference>
<proteinExistence type="predicted"/>
<organism evidence="1 2">
    <name type="scientific">Alcanivorax nanhaiticus</name>
    <dbReference type="NCBI Taxonomy" id="1177154"/>
    <lineage>
        <taxon>Bacteria</taxon>
        <taxon>Pseudomonadati</taxon>
        <taxon>Pseudomonadota</taxon>
        <taxon>Gammaproteobacteria</taxon>
        <taxon>Oceanospirillales</taxon>
        <taxon>Alcanivoracaceae</taxon>
        <taxon>Alcanivorax</taxon>
    </lineage>
</organism>
<dbReference type="Proteomes" id="UP000029444">
    <property type="component" value="Unassembled WGS sequence"/>
</dbReference>
<evidence type="ECO:0000313" key="1">
    <source>
        <dbReference type="EMBL" id="KGD64123.1"/>
    </source>
</evidence>
<evidence type="ECO:0000313" key="2">
    <source>
        <dbReference type="Proteomes" id="UP000029444"/>
    </source>
</evidence>
<dbReference type="STRING" id="1177154.Y5S_02663"/>
<comment type="caution">
    <text evidence="1">The sequence shown here is derived from an EMBL/GenBank/DDBJ whole genome shotgun (WGS) entry which is preliminary data.</text>
</comment>